<dbReference type="GO" id="GO:0046873">
    <property type="term" value="F:metal ion transmembrane transporter activity"/>
    <property type="evidence" value="ECO:0007669"/>
    <property type="project" value="InterPro"/>
</dbReference>
<dbReference type="Pfam" id="PF01544">
    <property type="entry name" value="CorA"/>
    <property type="match status" value="1"/>
</dbReference>
<dbReference type="EMBL" id="CP042201">
    <property type="protein sequence ID" value="QDS77149.1"/>
    <property type="molecule type" value="Genomic_DNA"/>
</dbReference>
<evidence type="ECO:0000313" key="7">
    <source>
        <dbReference type="Proteomes" id="UP000316270"/>
    </source>
</evidence>
<evidence type="ECO:0000256" key="4">
    <source>
        <dbReference type="ARBA" id="ARBA00023136"/>
    </source>
</evidence>
<evidence type="ECO:0000256" key="3">
    <source>
        <dbReference type="ARBA" id="ARBA00022989"/>
    </source>
</evidence>
<evidence type="ECO:0000256" key="2">
    <source>
        <dbReference type="ARBA" id="ARBA00022692"/>
    </source>
</evidence>
<dbReference type="AlphaFoldDB" id="A0A517LND9"/>
<reference evidence="6 7" key="1">
    <citation type="submission" date="2019-07" db="EMBL/GenBank/DDBJ databases">
        <title>Finished genome of Venturia effusa.</title>
        <authorList>
            <person name="Young C.A."/>
            <person name="Cox M.P."/>
            <person name="Ganley A.R.D."/>
            <person name="David W.J."/>
        </authorList>
    </citation>
    <scope>NUCLEOTIDE SEQUENCE [LARGE SCALE GENOMIC DNA]</scope>
    <source>
        <strain evidence="7">albino</strain>
    </source>
</reference>
<name>A0A517LND9_9PEZI</name>
<dbReference type="SUPFAM" id="SSF144083">
    <property type="entry name" value="Magnesium transport protein CorA, transmembrane region"/>
    <property type="match status" value="1"/>
</dbReference>
<dbReference type="GO" id="GO:0016020">
    <property type="term" value="C:membrane"/>
    <property type="evidence" value="ECO:0007669"/>
    <property type="project" value="UniProtKB-SubCell"/>
</dbReference>
<keyword evidence="2 5" id="KW-0812">Transmembrane</keyword>
<dbReference type="Gene3D" id="1.20.58.340">
    <property type="entry name" value="Magnesium transport protein CorA, transmembrane region"/>
    <property type="match status" value="1"/>
</dbReference>
<dbReference type="InterPro" id="IPR045863">
    <property type="entry name" value="CorA_TM1_TM2"/>
</dbReference>
<gene>
    <name evidence="6" type="ORF">FKW77_001366</name>
</gene>
<keyword evidence="7" id="KW-1185">Reference proteome</keyword>
<evidence type="ECO:0000313" key="6">
    <source>
        <dbReference type="EMBL" id="QDS77149.1"/>
    </source>
</evidence>
<organism evidence="6 7">
    <name type="scientific">Venturia effusa</name>
    <dbReference type="NCBI Taxonomy" id="50376"/>
    <lineage>
        <taxon>Eukaryota</taxon>
        <taxon>Fungi</taxon>
        <taxon>Dikarya</taxon>
        <taxon>Ascomycota</taxon>
        <taxon>Pezizomycotina</taxon>
        <taxon>Dothideomycetes</taxon>
        <taxon>Pleosporomycetidae</taxon>
        <taxon>Venturiales</taxon>
        <taxon>Venturiaceae</taxon>
        <taxon>Venturia</taxon>
    </lineage>
</organism>
<keyword evidence="4 5" id="KW-0472">Membrane</keyword>
<feature type="transmembrane region" description="Helical" evidence="5">
    <location>
        <begin position="509"/>
        <end position="532"/>
    </location>
</feature>
<keyword evidence="3 5" id="KW-1133">Transmembrane helix</keyword>
<comment type="subcellular location">
    <subcellularLocation>
        <location evidence="1">Membrane</location>
        <topology evidence="1">Multi-pass membrane protein</topology>
    </subcellularLocation>
</comment>
<protein>
    <submittedName>
        <fullName evidence="6">Uncharacterized protein</fullName>
    </submittedName>
</protein>
<dbReference type="OrthoDB" id="5428055at2759"/>
<evidence type="ECO:0000256" key="1">
    <source>
        <dbReference type="ARBA" id="ARBA00004141"/>
    </source>
</evidence>
<feature type="transmembrane region" description="Helical" evidence="5">
    <location>
        <begin position="544"/>
        <end position="563"/>
    </location>
</feature>
<dbReference type="Proteomes" id="UP000316270">
    <property type="component" value="Chromosome 17"/>
</dbReference>
<accession>A0A517LND9</accession>
<dbReference type="InterPro" id="IPR002523">
    <property type="entry name" value="MgTranspt_CorA/ZnTranspt_ZntB"/>
</dbReference>
<evidence type="ECO:0000256" key="5">
    <source>
        <dbReference type="SAM" id="Phobius"/>
    </source>
</evidence>
<sequence>MATTPTPATNGNAEKFVGQPYLQHLKQLQHAFPPVQSFLKKISSVDEGRRLVETYYRARPPVLDGVPGRCICLEFDAEKVTILGSHPDGFASPADLAGYLSSNPAKASRVARKRRLFILEDLEPNYVDVLGHHLGVDPLIFSEQMNTWNFTDSRSIPHRSLPSMSTPKQSLTLRYYEIRTLDDAKSIGDLTFQMTFAINRRRYERWRDIDLKLAGDRDKRYGFIRRCASFWTSQEVDKKDQGWDALLLVDPGMSRVKAEPDSTHTTYILKDPTLYKDRAGLWNSNDWDSDRDVEAKRHKSYNYHDGCPTLAQVLVPHISDEAQHQMMHFSEQRDLASPFDEQVFYWTKVASKNLIRQTIKQSSNSAYYLLKHVAQHWTNQLELINCTVAQGEYLSDDYQATIDENLSQRQWKADLNQVNSINKDINYMRRQMNHFWRAMVLNLERLGVQLGCEQVEKNFPLAIRDAQKDFLTIHARMQPLRERGEGLAAISNDLANLRAAFRGVKDGEFGLRLSLFASIVFPLTLVAGIFSMNDVYLPGAKSFWKLWAVSLPLVAAFALVLVYGRHPFRVLSDAKEYCKALWRGKAGNSESTSTSLDRTKKQGLRKRLRAHVSVC</sequence>
<proteinExistence type="predicted"/>
<dbReference type="STRING" id="50376.A0A517LND9"/>